<evidence type="ECO:0000313" key="2">
    <source>
        <dbReference type="EMBL" id="OQD56267.1"/>
    </source>
</evidence>
<evidence type="ECO:0000313" key="3">
    <source>
        <dbReference type="Proteomes" id="UP000184286"/>
    </source>
</evidence>
<dbReference type="Proteomes" id="UP000184286">
    <property type="component" value="Unassembled WGS sequence"/>
</dbReference>
<feature type="compositionally biased region" description="Gly residues" evidence="1">
    <location>
        <begin position="17"/>
        <end position="30"/>
    </location>
</feature>
<feature type="region of interest" description="Disordered" evidence="1">
    <location>
        <begin position="13"/>
        <end position="33"/>
    </location>
</feature>
<gene>
    <name evidence="2" type="ORF">BM536_008220</name>
</gene>
<accession>A0A1V6MVG9</accession>
<name>A0A1V6MVG9_9ACTN</name>
<organism evidence="2 3">
    <name type="scientific">Streptomyces phaeoluteigriseus</name>
    <dbReference type="NCBI Taxonomy" id="114686"/>
    <lineage>
        <taxon>Bacteria</taxon>
        <taxon>Bacillati</taxon>
        <taxon>Actinomycetota</taxon>
        <taxon>Actinomycetes</taxon>
        <taxon>Kitasatosporales</taxon>
        <taxon>Streptomycetaceae</taxon>
        <taxon>Streptomyces</taxon>
        <taxon>Streptomyces aurantiacus group</taxon>
    </lineage>
</organism>
<reference evidence="3" key="1">
    <citation type="submission" date="2016-11" db="EMBL/GenBank/DDBJ databases">
        <authorList>
            <person name="Schniete J.K."/>
            <person name="Salih T."/>
            <person name="Algora Gallardo L."/>
            <person name="Martinez Fernandez S."/>
            <person name="Herron P.R."/>
        </authorList>
    </citation>
    <scope>NUCLEOTIDE SEQUENCE [LARGE SCALE GENOMIC DNA]</scope>
    <source>
        <strain evidence="3">DSM 41896</strain>
    </source>
</reference>
<evidence type="ECO:0000256" key="1">
    <source>
        <dbReference type="SAM" id="MobiDB-lite"/>
    </source>
</evidence>
<comment type="caution">
    <text evidence="2">The sequence shown here is derived from an EMBL/GenBank/DDBJ whole genome shotgun (WGS) entry which is preliminary data.</text>
</comment>
<dbReference type="AlphaFoldDB" id="A0A1V6MVG9"/>
<dbReference type="EMBL" id="MPOH02000009">
    <property type="protein sequence ID" value="OQD56267.1"/>
    <property type="molecule type" value="Genomic_DNA"/>
</dbReference>
<sequence>MVLAEELNSSCQTIRGGSAGSGGSGTGGFGVHWDDHDTVSVQLDGATVSPRRVEVHLDAATKPPATAVHQQPPGLLGF</sequence>
<protein>
    <submittedName>
        <fullName evidence="2">Uncharacterized protein</fullName>
    </submittedName>
</protein>
<proteinExistence type="predicted"/>
<reference evidence="2 3" key="2">
    <citation type="submission" date="2017-02" db="EMBL/GenBank/DDBJ databases">
        <title>Draft genome sequence of Streptomyces phaeoluteigriseus type strain DSM41896.</title>
        <authorList>
            <person name="Salih T.S."/>
            <person name="Algora Gallardo L."/>
            <person name="Melo Santos T."/>
            <person name="Filgueira Martinez S."/>
            <person name="Herron P.R."/>
        </authorList>
    </citation>
    <scope>NUCLEOTIDE SEQUENCE [LARGE SCALE GENOMIC DNA]</scope>
    <source>
        <strain evidence="2 3">DSM 41896</strain>
    </source>
</reference>